<dbReference type="SUPFAM" id="SSF88946">
    <property type="entry name" value="Sigma2 domain of RNA polymerase sigma factors"/>
    <property type="match status" value="1"/>
</dbReference>
<dbReference type="SUPFAM" id="SSF54427">
    <property type="entry name" value="NTF2-like"/>
    <property type="match status" value="1"/>
</dbReference>
<protein>
    <submittedName>
        <fullName evidence="1">Sigma-70 region 2</fullName>
    </submittedName>
</protein>
<dbReference type="Proteomes" id="UP000198683">
    <property type="component" value="Unassembled WGS sequence"/>
</dbReference>
<evidence type="ECO:0000313" key="2">
    <source>
        <dbReference type="Proteomes" id="UP000198683"/>
    </source>
</evidence>
<dbReference type="AlphaFoldDB" id="A0A1G9F1X2"/>
<dbReference type="Gene3D" id="3.10.450.50">
    <property type="match status" value="1"/>
</dbReference>
<dbReference type="EMBL" id="FNFB01000011">
    <property type="protein sequence ID" value="SDK82360.1"/>
    <property type="molecule type" value="Genomic_DNA"/>
</dbReference>
<keyword evidence="2" id="KW-1185">Reference proteome</keyword>
<dbReference type="GO" id="GO:0006352">
    <property type="term" value="P:DNA-templated transcription initiation"/>
    <property type="evidence" value="ECO:0007669"/>
    <property type="project" value="InterPro"/>
</dbReference>
<dbReference type="GO" id="GO:0016987">
    <property type="term" value="F:sigma factor activity"/>
    <property type="evidence" value="ECO:0007669"/>
    <property type="project" value="TreeGrafter"/>
</dbReference>
<dbReference type="InterPro" id="IPR013325">
    <property type="entry name" value="RNA_pol_sigma_r2"/>
</dbReference>
<sequence>MSEVAELLLSSAQDAECVVREAYVRWYAMPEDLQDEVDSPTAWLISVVSRLCCERLDEAPVRPQLATARPHPGRCTPRGAPAAARTPAYQDDRIVQVFRKACARTDKVDRLTALLAPDVTVITDGGGRVRAPLQPITGVEPAARFLVGLFGGQADVTVTEASINSGPGLVVRVAGTTAAVVVLHVRDGLVQDVWIVMNPDKLRAWHEREDPPADATRTR</sequence>
<dbReference type="InterPro" id="IPR032710">
    <property type="entry name" value="NTF2-like_dom_sf"/>
</dbReference>
<reference evidence="1 2" key="1">
    <citation type="submission" date="2016-10" db="EMBL/GenBank/DDBJ databases">
        <authorList>
            <person name="de Groot N.N."/>
        </authorList>
    </citation>
    <scope>NUCLEOTIDE SEQUENCE [LARGE SCALE GENOMIC DNA]</scope>
    <source>
        <strain evidence="1 2">CGMCC 4.5681</strain>
    </source>
</reference>
<dbReference type="InterPro" id="IPR052704">
    <property type="entry name" value="ECF_Sigma-70_Domain"/>
</dbReference>
<dbReference type="PANTHER" id="PTHR30173:SF43">
    <property type="entry name" value="ECF RNA POLYMERASE SIGMA FACTOR SIGI-RELATED"/>
    <property type="match status" value="1"/>
</dbReference>
<accession>A0A1G9F1X2</accession>
<organism evidence="1 2">
    <name type="scientific">Nonomuraea maritima</name>
    <dbReference type="NCBI Taxonomy" id="683260"/>
    <lineage>
        <taxon>Bacteria</taxon>
        <taxon>Bacillati</taxon>
        <taxon>Actinomycetota</taxon>
        <taxon>Actinomycetes</taxon>
        <taxon>Streptosporangiales</taxon>
        <taxon>Streptosporangiaceae</taxon>
        <taxon>Nonomuraea</taxon>
    </lineage>
</organism>
<evidence type="ECO:0000313" key="1">
    <source>
        <dbReference type="EMBL" id="SDK82360.1"/>
    </source>
</evidence>
<dbReference type="STRING" id="683260.SAMN05421874_111210"/>
<name>A0A1G9F1X2_9ACTN</name>
<dbReference type="PANTHER" id="PTHR30173">
    <property type="entry name" value="SIGMA 19 FACTOR"/>
    <property type="match status" value="1"/>
</dbReference>
<gene>
    <name evidence="1" type="ORF">SAMN05421874_111210</name>
</gene>
<proteinExistence type="predicted"/>